<protein>
    <submittedName>
        <fullName evidence="1">Uncharacterized protein</fullName>
    </submittedName>
</protein>
<gene>
    <name evidence="1" type="ORF">NCTC11087_00039</name>
</gene>
<name>A0A380LIY3_9FIRM</name>
<accession>A0A380LIY3</accession>
<dbReference type="AlphaFoldDB" id="A0A380LIY3"/>
<proteinExistence type="predicted"/>
<evidence type="ECO:0000313" key="1">
    <source>
        <dbReference type="EMBL" id="SUO03187.1"/>
    </source>
</evidence>
<evidence type="ECO:0000313" key="2">
    <source>
        <dbReference type="Proteomes" id="UP000255523"/>
    </source>
</evidence>
<reference evidence="1 2" key="1">
    <citation type="submission" date="2018-06" db="EMBL/GenBank/DDBJ databases">
        <authorList>
            <consortium name="Pathogen Informatics"/>
            <person name="Doyle S."/>
        </authorList>
    </citation>
    <scope>NUCLEOTIDE SEQUENCE [LARGE SCALE GENOMIC DNA]</scope>
    <source>
        <strain evidence="1 2">NCTC11087</strain>
    </source>
</reference>
<organism evidence="1 2">
    <name type="scientific">Faecalicoccus pleomorphus</name>
    <dbReference type="NCBI Taxonomy" id="1323"/>
    <lineage>
        <taxon>Bacteria</taxon>
        <taxon>Bacillati</taxon>
        <taxon>Bacillota</taxon>
        <taxon>Erysipelotrichia</taxon>
        <taxon>Erysipelotrichales</taxon>
        <taxon>Erysipelotrichaceae</taxon>
        <taxon>Faecalicoccus</taxon>
    </lineage>
</organism>
<dbReference type="Proteomes" id="UP000255523">
    <property type="component" value="Unassembled WGS sequence"/>
</dbReference>
<sequence length="70" mass="8415">MTEYMEFNLYVQYCLEEEYFDVASNNTYYFNSLITSMRHNPNKIVARYNAIKEEVSTVSKDNKEEQEHDS</sequence>
<dbReference type="EMBL" id="UHFX01000003">
    <property type="protein sequence ID" value="SUO03187.1"/>
    <property type="molecule type" value="Genomic_DNA"/>
</dbReference>
<keyword evidence="2" id="KW-1185">Reference proteome</keyword>